<keyword evidence="3 5" id="KW-1133">Transmembrane helix</keyword>
<dbReference type="GO" id="GO:0005783">
    <property type="term" value="C:endoplasmic reticulum"/>
    <property type="evidence" value="ECO:0007669"/>
    <property type="project" value="TreeGrafter"/>
</dbReference>
<dbReference type="InterPro" id="IPR004299">
    <property type="entry name" value="MBOAT_fam"/>
</dbReference>
<feature type="transmembrane region" description="Helical" evidence="5">
    <location>
        <begin position="196"/>
        <end position="218"/>
    </location>
</feature>
<evidence type="ECO:0000256" key="2">
    <source>
        <dbReference type="ARBA" id="ARBA00022692"/>
    </source>
</evidence>
<dbReference type="InterPro" id="IPR051085">
    <property type="entry name" value="MB_O-acyltransferase"/>
</dbReference>
<evidence type="ECO:0000256" key="5">
    <source>
        <dbReference type="SAM" id="Phobius"/>
    </source>
</evidence>
<keyword evidence="2 5" id="KW-0812">Transmembrane</keyword>
<organism evidence="6 7">
    <name type="scientific">Symbiodinium necroappetens</name>
    <dbReference type="NCBI Taxonomy" id="1628268"/>
    <lineage>
        <taxon>Eukaryota</taxon>
        <taxon>Sar</taxon>
        <taxon>Alveolata</taxon>
        <taxon>Dinophyceae</taxon>
        <taxon>Suessiales</taxon>
        <taxon>Symbiodiniaceae</taxon>
        <taxon>Symbiodinium</taxon>
    </lineage>
</organism>
<feature type="transmembrane region" description="Helical" evidence="5">
    <location>
        <begin position="583"/>
        <end position="606"/>
    </location>
</feature>
<dbReference type="PANTHER" id="PTHR13285:SF18">
    <property type="entry name" value="PROTEIN-CYSTEINE N-PALMITOYLTRANSFERASE RASP"/>
    <property type="match status" value="1"/>
</dbReference>
<feature type="transmembrane region" description="Helical" evidence="5">
    <location>
        <begin position="224"/>
        <end position="243"/>
    </location>
</feature>
<accession>A0A812QF40</accession>
<evidence type="ECO:0000256" key="1">
    <source>
        <dbReference type="ARBA" id="ARBA00004141"/>
    </source>
</evidence>
<evidence type="ECO:0000256" key="4">
    <source>
        <dbReference type="ARBA" id="ARBA00023136"/>
    </source>
</evidence>
<evidence type="ECO:0000313" key="6">
    <source>
        <dbReference type="EMBL" id="CAE7367803.1"/>
    </source>
</evidence>
<feature type="transmembrane region" description="Helical" evidence="5">
    <location>
        <begin position="139"/>
        <end position="158"/>
    </location>
</feature>
<dbReference type="Pfam" id="PF04080">
    <property type="entry name" value="Per1"/>
    <property type="match status" value="1"/>
</dbReference>
<dbReference type="Pfam" id="PF03062">
    <property type="entry name" value="MBOAT"/>
    <property type="match status" value="1"/>
</dbReference>
<dbReference type="GO" id="GO:0016020">
    <property type="term" value="C:membrane"/>
    <property type="evidence" value="ECO:0007669"/>
    <property type="project" value="UniProtKB-SubCell"/>
</dbReference>
<feature type="transmembrane region" description="Helical" evidence="5">
    <location>
        <begin position="292"/>
        <end position="315"/>
    </location>
</feature>
<evidence type="ECO:0000313" key="7">
    <source>
        <dbReference type="Proteomes" id="UP000601435"/>
    </source>
</evidence>
<feature type="transmembrane region" description="Helical" evidence="5">
    <location>
        <begin position="109"/>
        <end position="127"/>
    </location>
</feature>
<feature type="transmembrane region" description="Helical" evidence="5">
    <location>
        <begin position="336"/>
        <end position="356"/>
    </location>
</feature>
<comment type="subcellular location">
    <subcellularLocation>
        <location evidence="1">Membrane</location>
        <topology evidence="1">Multi-pass membrane protein</topology>
    </subcellularLocation>
</comment>
<keyword evidence="7" id="KW-1185">Reference proteome</keyword>
<dbReference type="AlphaFoldDB" id="A0A812QF40"/>
<dbReference type="PANTHER" id="PTHR13285">
    <property type="entry name" value="ACYLTRANSFERASE"/>
    <property type="match status" value="1"/>
</dbReference>
<dbReference type="GO" id="GO:0016746">
    <property type="term" value="F:acyltransferase activity"/>
    <property type="evidence" value="ECO:0007669"/>
    <property type="project" value="TreeGrafter"/>
</dbReference>
<feature type="transmembrane region" description="Helical" evidence="5">
    <location>
        <begin position="170"/>
        <end position="189"/>
    </location>
</feature>
<name>A0A812QF40_9DINO</name>
<protein>
    <submittedName>
        <fullName evidence="6">GUP1 protein</fullName>
    </submittedName>
</protein>
<dbReference type="InterPro" id="IPR007217">
    <property type="entry name" value="Per1-like"/>
</dbReference>
<feature type="transmembrane region" description="Helical" evidence="5">
    <location>
        <begin position="551"/>
        <end position="571"/>
    </location>
</feature>
<gene>
    <name evidence="6" type="primary">GUP1</name>
    <name evidence="6" type="ORF">SNEC2469_LOCUS9843</name>
</gene>
<keyword evidence="4 5" id="KW-0472">Membrane</keyword>
<reference evidence="6" key="1">
    <citation type="submission" date="2021-02" db="EMBL/GenBank/DDBJ databases">
        <authorList>
            <person name="Dougan E. K."/>
            <person name="Rhodes N."/>
            <person name="Thang M."/>
            <person name="Chan C."/>
        </authorList>
    </citation>
    <scope>NUCLEOTIDE SEQUENCE</scope>
</reference>
<comment type="caution">
    <text evidence="6">The sequence shown here is derived from an EMBL/GenBank/DDBJ whole genome shotgun (WGS) entry which is preliminary data.</text>
</comment>
<dbReference type="EMBL" id="CAJNJA010015721">
    <property type="protein sequence ID" value="CAE7367803.1"/>
    <property type="molecule type" value="Genomic_DNA"/>
</dbReference>
<feature type="transmembrane region" description="Helical" evidence="5">
    <location>
        <begin position="255"/>
        <end position="272"/>
    </location>
</feature>
<dbReference type="OrthoDB" id="420606at2759"/>
<dbReference type="Proteomes" id="UP000601435">
    <property type="component" value="Unassembled WGS sequence"/>
</dbReference>
<feature type="transmembrane region" description="Helical" evidence="5">
    <location>
        <begin position="419"/>
        <end position="444"/>
    </location>
</feature>
<dbReference type="GO" id="GO:0006506">
    <property type="term" value="P:GPI anchor biosynthetic process"/>
    <property type="evidence" value="ECO:0007669"/>
    <property type="project" value="InterPro"/>
</dbReference>
<sequence>MHRLVIFGTWLVLAFSWLLFALFYLDNPHQHGGHRLPTYQICVSHCEAGCAERAEEELLVELFDWTCSEECAHWCEVSDSETRASRREPQVKYSRGRWAFYRFCYMEEFLSVLFSLLNGLPYVYYVAGGMHSEHWLGSVLKVSAAFHCITWMLSALFHARPTVFFEHLDYSGVILTCLVELFTVLLRVADCRDGRACNMALSGGALLFGAYSVGMPILNFPWRVQQLISQGVLGVTAALWIWYGVRERHNPLTQHIAMPWAFLLVFCVLELVDLPPFDMPGPLYGWVDSHCLWHLVTIPINAWIVYGWILEGDAARNGKKGSERQCLHWRNAEQRAIIWTGIFLIVFSVAVVPTWLQSGQLCSQHTRCRRELRPSWLGSMDLSDPQWRAFREKLPLLVAVAVSTTLLRRACPRLKPVAAFLYCLVLHGLGGAAIFLGSFLLVFYLRRFRTAAMGAGWSLALCLLYVKDVRWAEISTPGLAGLHDWRLVAKYAALRLISVAAEAKPQHTLWQVFDFFFHPALWLAGPIMSLDDFVTSSPPSFKLCVLYGLRIIGLLLLQEFVLTLVPFFAILQTRMLDPFRTRSFASLLYAAINGLWLKFAVMWRFFRLWALFDGIQAPENIPRCINTHRTLAGFWQGWHCSFNRWVVHYIYIPLGGRKNRFFSVLGGVPLLCLLA</sequence>
<evidence type="ECO:0000256" key="3">
    <source>
        <dbReference type="ARBA" id="ARBA00022989"/>
    </source>
</evidence>
<proteinExistence type="predicted"/>